<feature type="compositionally biased region" description="Pro residues" evidence="1">
    <location>
        <begin position="220"/>
        <end position="239"/>
    </location>
</feature>
<organism evidence="2 3">
    <name type="scientific">Deinococcus daejeonensis</name>
    <dbReference type="NCBI Taxonomy" id="1007098"/>
    <lineage>
        <taxon>Bacteria</taxon>
        <taxon>Thermotogati</taxon>
        <taxon>Deinococcota</taxon>
        <taxon>Deinococci</taxon>
        <taxon>Deinococcales</taxon>
        <taxon>Deinococcaceae</taxon>
        <taxon>Deinococcus</taxon>
    </lineage>
</organism>
<reference evidence="3" key="1">
    <citation type="journal article" date="2019" name="Int. J. Syst. Evol. Microbiol.">
        <title>The Global Catalogue of Microorganisms (GCM) 10K type strain sequencing project: providing services to taxonomists for standard genome sequencing and annotation.</title>
        <authorList>
            <consortium name="The Broad Institute Genomics Platform"/>
            <consortium name="The Broad Institute Genome Sequencing Center for Infectious Disease"/>
            <person name="Wu L."/>
            <person name="Ma J."/>
        </authorList>
    </citation>
    <scope>NUCLEOTIDE SEQUENCE [LARGE SCALE GENOMIC DNA]</scope>
    <source>
        <strain evidence="3">JCM 16918</strain>
    </source>
</reference>
<evidence type="ECO:0000256" key="1">
    <source>
        <dbReference type="SAM" id="MobiDB-lite"/>
    </source>
</evidence>
<dbReference type="Proteomes" id="UP000645517">
    <property type="component" value="Unassembled WGS sequence"/>
</dbReference>
<sequence length="264" mass="27479">MTDETQPYFVYDQEQIATLRPLIAAHGLELPEDPNDASFGDVINALKVRDPQLSAQASLARVDDAELHSSALLQEQAAALQGQENLIERLTKRFSRRTTNGAPVVDMRMVGAAAAGVTILGLGTLMFIPRSASGASTTTTVQKTETETEESPAQTTTAPSGLPQYPAETSPLQPPPQSTQAASSAVAPTASDLSTPAYSPPAYDDSTSSYTPSPAATAYTPPPAVYTPPPAVYTPPPSTPDVSEPTSGASDLPSATMPEPVLAT</sequence>
<evidence type="ECO:0000313" key="2">
    <source>
        <dbReference type="EMBL" id="GGN48049.1"/>
    </source>
</evidence>
<protein>
    <submittedName>
        <fullName evidence="2">Uncharacterized protein</fullName>
    </submittedName>
</protein>
<proteinExistence type="predicted"/>
<gene>
    <name evidence="2" type="ORF">GCM10010842_40150</name>
</gene>
<comment type="caution">
    <text evidence="2">The sequence shown here is derived from an EMBL/GenBank/DDBJ whole genome shotgun (WGS) entry which is preliminary data.</text>
</comment>
<dbReference type="RefSeq" id="WP_189059844.1">
    <property type="nucleotide sequence ID" value="NZ_BMOR01000049.1"/>
</dbReference>
<feature type="compositionally biased region" description="Low complexity" evidence="1">
    <location>
        <begin position="206"/>
        <end position="219"/>
    </location>
</feature>
<keyword evidence="3" id="KW-1185">Reference proteome</keyword>
<name>A0ABQ2JL44_9DEIO</name>
<dbReference type="EMBL" id="BMOR01000049">
    <property type="protein sequence ID" value="GGN48049.1"/>
    <property type="molecule type" value="Genomic_DNA"/>
</dbReference>
<feature type="region of interest" description="Disordered" evidence="1">
    <location>
        <begin position="133"/>
        <end position="264"/>
    </location>
</feature>
<feature type="compositionally biased region" description="Low complexity" evidence="1">
    <location>
        <begin position="178"/>
        <end position="191"/>
    </location>
</feature>
<evidence type="ECO:0000313" key="3">
    <source>
        <dbReference type="Proteomes" id="UP000645517"/>
    </source>
</evidence>
<accession>A0ABQ2JL44</accession>